<protein>
    <submittedName>
        <fullName evidence="1">Uncharacterized protein</fullName>
    </submittedName>
</protein>
<dbReference type="EMBL" id="CP012159">
    <property type="protein sequence ID" value="AKT42959.1"/>
    <property type="molecule type" value="Genomic_DNA"/>
</dbReference>
<reference evidence="1 2" key="1">
    <citation type="submission" date="2015-07" db="EMBL/GenBank/DDBJ databases">
        <title>Genome analysis of myxobacterium Chondromyces crocatus Cm c5 reveals a high potential for natural compound synthesis and the genetic basis for the loss of fruiting body formation.</title>
        <authorList>
            <person name="Zaburannyi N."/>
            <person name="Bunk B."/>
            <person name="Maier J."/>
            <person name="Overmann J."/>
            <person name="Mueller R."/>
        </authorList>
    </citation>
    <scope>NUCLEOTIDE SEQUENCE [LARGE SCALE GENOMIC DNA]</scope>
    <source>
        <strain evidence="1 2">Cm c5</strain>
    </source>
</reference>
<name>A0A0K1EQ66_CHOCO</name>
<accession>A0A0K1EQ66</accession>
<dbReference type="Proteomes" id="UP000067626">
    <property type="component" value="Chromosome"/>
</dbReference>
<gene>
    <name evidence="1" type="ORF">CMC5_071870</name>
</gene>
<evidence type="ECO:0000313" key="1">
    <source>
        <dbReference type="EMBL" id="AKT42959.1"/>
    </source>
</evidence>
<keyword evidence="2" id="KW-1185">Reference proteome</keyword>
<dbReference type="AlphaFoldDB" id="A0A0K1EQ66"/>
<evidence type="ECO:0000313" key="2">
    <source>
        <dbReference type="Proteomes" id="UP000067626"/>
    </source>
</evidence>
<sequence>MTLNCLSSEFNDAELPSACRPLDSNRNACAALFQNQQERRNMPPIAKQSARTLRGKFTLIVLGHP</sequence>
<proteinExistence type="predicted"/>
<dbReference type="KEGG" id="ccro:CMC5_071870"/>
<organism evidence="1 2">
    <name type="scientific">Chondromyces crocatus</name>
    <dbReference type="NCBI Taxonomy" id="52"/>
    <lineage>
        <taxon>Bacteria</taxon>
        <taxon>Pseudomonadati</taxon>
        <taxon>Myxococcota</taxon>
        <taxon>Polyangia</taxon>
        <taxon>Polyangiales</taxon>
        <taxon>Polyangiaceae</taxon>
        <taxon>Chondromyces</taxon>
    </lineage>
</organism>